<feature type="compositionally biased region" description="Basic and acidic residues" evidence="1">
    <location>
        <begin position="303"/>
        <end position="319"/>
    </location>
</feature>
<comment type="caution">
    <text evidence="2">The sequence shown here is derived from an EMBL/GenBank/DDBJ whole genome shotgun (WGS) entry which is preliminary data.</text>
</comment>
<organism evidence="2 3">
    <name type="scientific">Rhodotorula diobovata</name>
    <dbReference type="NCBI Taxonomy" id="5288"/>
    <lineage>
        <taxon>Eukaryota</taxon>
        <taxon>Fungi</taxon>
        <taxon>Dikarya</taxon>
        <taxon>Basidiomycota</taxon>
        <taxon>Pucciniomycotina</taxon>
        <taxon>Microbotryomycetes</taxon>
        <taxon>Sporidiobolales</taxon>
        <taxon>Sporidiobolaceae</taxon>
        <taxon>Rhodotorula</taxon>
    </lineage>
</organism>
<gene>
    <name evidence="2" type="ORF">DMC30DRAFT_418846</name>
</gene>
<accession>A0A5C5FNQ3</accession>
<feature type="region of interest" description="Disordered" evidence="1">
    <location>
        <begin position="1"/>
        <end position="101"/>
    </location>
</feature>
<dbReference type="AlphaFoldDB" id="A0A5C5FNQ3"/>
<feature type="compositionally biased region" description="Basic and acidic residues" evidence="1">
    <location>
        <begin position="376"/>
        <end position="390"/>
    </location>
</feature>
<feature type="compositionally biased region" description="Polar residues" evidence="1">
    <location>
        <begin position="51"/>
        <end position="60"/>
    </location>
</feature>
<dbReference type="Proteomes" id="UP000311382">
    <property type="component" value="Unassembled WGS sequence"/>
</dbReference>
<proteinExistence type="predicted"/>
<feature type="region of interest" description="Disordered" evidence="1">
    <location>
        <begin position="155"/>
        <end position="399"/>
    </location>
</feature>
<feature type="compositionally biased region" description="Acidic residues" evidence="1">
    <location>
        <begin position="320"/>
        <end position="330"/>
    </location>
</feature>
<feature type="compositionally biased region" description="Basic and acidic residues" evidence="1">
    <location>
        <begin position="224"/>
        <end position="237"/>
    </location>
</feature>
<feature type="compositionally biased region" description="Acidic residues" evidence="1">
    <location>
        <begin position="337"/>
        <end position="350"/>
    </location>
</feature>
<feature type="compositionally biased region" description="Basic and acidic residues" evidence="1">
    <location>
        <begin position="157"/>
        <end position="170"/>
    </location>
</feature>
<evidence type="ECO:0000313" key="3">
    <source>
        <dbReference type="Proteomes" id="UP000311382"/>
    </source>
</evidence>
<feature type="compositionally biased region" description="Low complexity" evidence="1">
    <location>
        <begin position="61"/>
        <end position="73"/>
    </location>
</feature>
<reference evidence="2 3" key="1">
    <citation type="submission" date="2019-03" db="EMBL/GenBank/DDBJ databases">
        <title>Rhodosporidium diobovatum UCD-FST 08-225 genome sequencing, assembly, and annotation.</title>
        <authorList>
            <person name="Fakankun I.U."/>
            <person name="Fristensky B."/>
            <person name="Levin D.B."/>
        </authorList>
    </citation>
    <scope>NUCLEOTIDE SEQUENCE [LARGE SCALE GENOMIC DNA]</scope>
    <source>
        <strain evidence="2 3">UCD-FST 08-225</strain>
    </source>
</reference>
<protein>
    <submittedName>
        <fullName evidence="2">Uncharacterized protein</fullName>
    </submittedName>
</protein>
<keyword evidence="3" id="KW-1185">Reference proteome</keyword>
<name>A0A5C5FNQ3_9BASI</name>
<evidence type="ECO:0000313" key="2">
    <source>
        <dbReference type="EMBL" id="TNY18430.1"/>
    </source>
</evidence>
<evidence type="ECO:0000256" key="1">
    <source>
        <dbReference type="SAM" id="MobiDB-lite"/>
    </source>
</evidence>
<dbReference type="EMBL" id="SOZI01000139">
    <property type="protein sequence ID" value="TNY18430.1"/>
    <property type="molecule type" value="Genomic_DNA"/>
</dbReference>
<feature type="compositionally biased region" description="Low complexity" evidence="1">
    <location>
        <begin position="362"/>
        <end position="372"/>
    </location>
</feature>
<sequence length="399" mass="41132">MPPKQSLSKGTLGLKFMNRALPPASNDSTPKPSTSASSSARSTPRPSAPAHTSTEKSTPSGGAAPQAQAAAAGQPPPQARPAVDNDDDSDWTRRTVGGARTVIHESSLLSFPLLSTLASTSRASTSSFTSTSATYSSMPLTAGAISGRRSYGGANVEIEKLNDPSSHKAPEPTAGGAGGKAESKSALKKRLKAERDAEPVSVRRGGGAGTLSGAKAGKRTAALDGERRGGAERAEGSKRRRTGELDAPGEGLATTWDGGEDEVSLGAGGFARPAGFEGARSAAKGRGKGKGRAGEGDALLVDEGEHRWGKRGETRAWDEDKMDDSDEEGASDLGGLSDEDADSDDDDMVEEVAPPTSKKGGKVQQKAGKTQQASRQEVERAIQRSEEKGLAGKASKKRR</sequence>
<feature type="compositionally biased region" description="Low complexity" evidence="1">
    <location>
        <begin position="28"/>
        <end position="50"/>
    </location>
</feature>
<dbReference type="OrthoDB" id="10541924at2759"/>